<evidence type="ECO:0000313" key="4">
    <source>
        <dbReference type="EMBL" id="TYO98769.1"/>
    </source>
</evidence>
<sequence length="309" mass="34821">MAMQLPPTVSIDGRTIRRVREEKRLTQLYVAKVVGVTTDTISRWENNRYPNIKRDNALALAEALEVPVEMLLRRDEGDDTEAGATGDVRRRRIALTVFLLASLLSAVGLFFLMGRQPDRVRILAFRLLPRYAAPGSVIPVRVAIDRKLDGRGYILREHFPRGWKLIEANPPASSLDNINGTARWIVKPGEKRERIVYLLRVVADSAVNSTVKFGGEVVIKGEAGEGEARVGGKEKVEVAPFLWPDQDGNLVIDDAEILAASDVFDEMKGVHLDWNFLESVWDAGSYRWLSKKKVFRPVKRAETYHQHPE</sequence>
<feature type="transmembrane region" description="Helical" evidence="2">
    <location>
        <begin position="93"/>
        <end position="113"/>
    </location>
</feature>
<evidence type="ECO:0000256" key="2">
    <source>
        <dbReference type="SAM" id="Phobius"/>
    </source>
</evidence>
<keyword evidence="1" id="KW-0238">DNA-binding</keyword>
<dbReference type="PANTHER" id="PTHR46558:SF11">
    <property type="entry name" value="HTH-TYPE TRANSCRIPTIONAL REGULATOR XRE"/>
    <property type="match status" value="1"/>
</dbReference>
<organism evidence="4 5">
    <name type="scientific">Geothermobacter ehrlichii</name>
    <dbReference type="NCBI Taxonomy" id="213224"/>
    <lineage>
        <taxon>Bacteria</taxon>
        <taxon>Pseudomonadati</taxon>
        <taxon>Thermodesulfobacteriota</taxon>
        <taxon>Desulfuromonadia</taxon>
        <taxon>Desulfuromonadales</taxon>
        <taxon>Geothermobacteraceae</taxon>
        <taxon>Geothermobacter</taxon>
    </lineage>
</organism>
<dbReference type="InterPro" id="IPR001387">
    <property type="entry name" value="Cro/C1-type_HTH"/>
</dbReference>
<name>A0A5D3WIR4_9BACT</name>
<dbReference type="Proteomes" id="UP000324159">
    <property type="component" value="Unassembled WGS sequence"/>
</dbReference>
<evidence type="ECO:0000313" key="5">
    <source>
        <dbReference type="Proteomes" id="UP000324159"/>
    </source>
</evidence>
<dbReference type="CDD" id="cd00093">
    <property type="entry name" value="HTH_XRE"/>
    <property type="match status" value="1"/>
</dbReference>
<dbReference type="SUPFAM" id="SSF47413">
    <property type="entry name" value="lambda repressor-like DNA-binding domains"/>
    <property type="match status" value="1"/>
</dbReference>
<proteinExistence type="predicted"/>
<dbReference type="RefSeq" id="WP_187426692.1">
    <property type="nucleotide sequence ID" value="NZ_VNIB01000005.1"/>
</dbReference>
<dbReference type="PANTHER" id="PTHR46558">
    <property type="entry name" value="TRACRIPTIONAL REGULATORY PROTEIN-RELATED-RELATED"/>
    <property type="match status" value="1"/>
</dbReference>
<keyword evidence="5" id="KW-1185">Reference proteome</keyword>
<gene>
    <name evidence="4" type="ORF">EDC39_105138</name>
</gene>
<dbReference type="Gene3D" id="1.10.260.40">
    <property type="entry name" value="lambda repressor-like DNA-binding domains"/>
    <property type="match status" value="1"/>
</dbReference>
<dbReference type="SMART" id="SM00530">
    <property type="entry name" value="HTH_XRE"/>
    <property type="match status" value="1"/>
</dbReference>
<dbReference type="AlphaFoldDB" id="A0A5D3WIR4"/>
<dbReference type="InterPro" id="IPR010982">
    <property type="entry name" value="Lambda_DNA-bd_dom_sf"/>
</dbReference>
<feature type="domain" description="HTH cro/C1-type" evidence="3">
    <location>
        <begin position="16"/>
        <end position="71"/>
    </location>
</feature>
<accession>A0A5D3WIR4</accession>
<protein>
    <submittedName>
        <fullName evidence="4">Transcriptional regulator with XRE-family HTH domain</fullName>
    </submittedName>
</protein>
<reference evidence="4 5" key="1">
    <citation type="submission" date="2019-07" db="EMBL/GenBank/DDBJ databases">
        <title>Genomic Encyclopedia of Type Strains, Phase IV (KMG-IV): sequencing the most valuable type-strain genomes for metagenomic binning, comparative biology and taxonomic classification.</title>
        <authorList>
            <person name="Goeker M."/>
        </authorList>
    </citation>
    <scope>NUCLEOTIDE SEQUENCE [LARGE SCALE GENOMIC DNA]</scope>
    <source>
        <strain evidence="4 5">SS015</strain>
    </source>
</reference>
<keyword evidence="2" id="KW-1133">Transmembrane helix</keyword>
<comment type="caution">
    <text evidence="4">The sequence shown here is derived from an EMBL/GenBank/DDBJ whole genome shotgun (WGS) entry which is preliminary data.</text>
</comment>
<dbReference type="GO" id="GO:0003677">
    <property type="term" value="F:DNA binding"/>
    <property type="evidence" value="ECO:0007669"/>
    <property type="project" value="UniProtKB-KW"/>
</dbReference>
<dbReference type="Pfam" id="PF01381">
    <property type="entry name" value="HTH_3"/>
    <property type="match status" value="1"/>
</dbReference>
<evidence type="ECO:0000259" key="3">
    <source>
        <dbReference type="PROSITE" id="PS50943"/>
    </source>
</evidence>
<keyword evidence="2" id="KW-0472">Membrane</keyword>
<dbReference type="PROSITE" id="PS50943">
    <property type="entry name" value="HTH_CROC1"/>
    <property type="match status" value="1"/>
</dbReference>
<keyword evidence="2" id="KW-0812">Transmembrane</keyword>
<evidence type="ECO:0000256" key="1">
    <source>
        <dbReference type="ARBA" id="ARBA00023125"/>
    </source>
</evidence>
<dbReference type="EMBL" id="VNIB01000005">
    <property type="protein sequence ID" value="TYO98769.1"/>
    <property type="molecule type" value="Genomic_DNA"/>
</dbReference>